<dbReference type="Proteomes" id="UP000730161">
    <property type="component" value="Unassembled WGS sequence"/>
</dbReference>
<keyword evidence="4" id="KW-0408">Iron</keyword>
<dbReference type="InterPro" id="IPR007197">
    <property type="entry name" value="rSAM"/>
</dbReference>
<evidence type="ECO:0000256" key="2">
    <source>
        <dbReference type="ARBA" id="ARBA00022723"/>
    </source>
</evidence>
<dbReference type="InterPro" id="IPR013785">
    <property type="entry name" value="Aldolase_TIM"/>
</dbReference>
<dbReference type="OrthoDB" id="15118at2157"/>
<dbReference type="SMART" id="SM00278">
    <property type="entry name" value="HhH1"/>
    <property type="match status" value="1"/>
</dbReference>
<dbReference type="CDD" id="cd01335">
    <property type="entry name" value="Radical_SAM"/>
    <property type="match status" value="1"/>
</dbReference>
<dbReference type="AlphaFoldDB" id="A0A8J8B4L0"/>
<dbReference type="GO" id="GO:0006281">
    <property type="term" value="P:DNA repair"/>
    <property type="evidence" value="ECO:0007669"/>
    <property type="project" value="UniProtKB-KW"/>
</dbReference>
<dbReference type="InterPro" id="IPR006638">
    <property type="entry name" value="Elp3/MiaA/NifB-like_rSAM"/>
</dbReference>
<dbReference type="InterPro" id="IPR003583">
    <property type="entry name" value="Hlx-hairpin-Hlx_DNA-bd_motif"/>
</dbReference>
<dbReference type="SUPFAM" id="SSF102114">
    <property type="entry name" value="Radical SAM enzymes"/>
    <property type="match status" value="1"/>
</dbReference>
<evidence type="ECO:0000313" key="8">
    <source>
        <dbReference type="EMBL" id="MBR1368188.1"/>
    </source>
</evidence>
<dbReference type="RefSeq" id="WP_211529784.1">
    <property type="nucleotide sequence ID" value="NZ_JWHL01000001.1"/>
</dbReference>
<dbReference type="GO" id="GO:0003677">
    <property type="term" value="F:DNA binding"/>
    <property type="evidence" value="ECO:0007669"/>
    <property type="project" value="InterPro"/>
</dbReference>
<keyword evidence="3" id="KW-0227">DNA damage</keyword>
<dbReference type="PROSITE" id="PS51918">
    <property type="entry name" value="RADICAL_SAM"/>
    <property type="match status" value="1"/>
</dbReference>
<evidence type="ECO:0000313" key="9">
    <source>
        <dbReference type="Proteomes" id="UP000730161"/>
    </source>
</evidence>
<proteinExistence type="predicted"/>
<keyword evidence="1" id="KW-0949">S-adenosyl-L-methionine</keyword>
<dbReference type="GO" id="GO:0046872">
    <property type="term" value="F:metal ion binding"/>
    <property type="evidence" value="ECO:0007669"/>
    <property type="project" value="UniProtKB-KW"/>
</dbReference>
<evidence type="ECO:0000256" key="4">
    <source>
        <dbReference type="ARBA" id="ARBA00023004"/>
    </source>
</evidence>
<gene>
    <name evidence="8" type="ORF">RJ53_01240</name>
</gene>
<dbReference type="InterPro" id="IPR000445">
    <property type="entry name" value="HhH_motif"/>
</dbReference>
<accession>A0A8J8B4L0</accession>
<keyword evidence="5" id="KW-0411">Iron-sulfur</keyword>
<dbReference type="SFLD" id="SFLDS00029">
    <property type="entry name" value="Radical_SAM"/>
    <property type="match status" value="1"/>
</dbReference>
<name>A0A8J8B4L0_9EURY</name>
<evidence type="ECO:0000256" key="1">
    <source>
        <dbReference type="ARBA" id="ARBA00022691"/>
    </source>
</evidence>
<dbReference type="EMBL" id="JWHL01000001">
    <property type="protein sequence ID" value="MBR1368188.1"/>
    <property type="molecule type" value="Genomic_DNA"/>
</dbReference>
<keyword evidence="2" id="KW-0479">Metal-binding</keyword>
<dbReference type="InterPro" id="IPR058240">
    <property type="entry name" value="rSAM_sf"/>
</dbReference>
<dbReference type="SFLD" id="SFLDG01102">
    <property type="entry name" value="Uncharacterised_Radical_SAM_Su"/>
    <property type="match status" value="1"/>
</dbReference>
<dbReference type="GO" id="GO:0016787">
    <property type="term" value="F:hydrolase activity"/>
    <property type="evidence" value="ECO:0007669"/>
    <property type="project" value="UniProtKB-ARBA"/>
</dbReference>
<evidence type="ECO:0000259" key="7">
    <source>
        <dbReference type="PROSITE" id="PS51918"/>
    </source>
</evidence>
<keyword evidence="6" id="KW-0234">DNA repair</keyword>
<evidence type="ECO:0000256" key="5">
    <source>
        <dbReference type="ARBA" id="ARBA00023014"/>
    </source>
</evidence>
<dbReference type="GO" id="GO:0140097">
    <property type="term" value="F:catalytic activity, acting on DNA"/>
    <property type="evidence" value="ECO:0007669"/>
    <property type="project" value="UniProtKB-ARBA"/>
</dbReference>
<dbReference type="SMART" id="SM00729">
    <property type="entry name" value="Elp3"/>
    <property type="match status" value="1"/>
</dbReference>
<sequence>MSEQLRKLRVLSRSCFDLTLPNGDMRSGMVKGRYLKCLLDGGCSFDCAYCAICRNESPVSFSPDELASLVLQLWREKVIDGLFLSTGIPRDTDESMEKLLRTGELLRQGGFTGYLHLKIVPGALRGDIAEAARIANRISINLEAVGKSRLSEIASVKNYESDLLRRHAWIAEEAPGRHTTQIVVGAAGEGDDEILSFIASEYRKYQPARIYYSGFTPLKKTPLQGAERADPARVKGLYAVDALIRSYGYNEEELRPAFGNDGMLLPGDPKIHAAESHLLDPASGSREELLRIPGIGPKAAERILVLRERGREISPALLKEAGVILRHALPYLSIAGSRQTRLF</sequence>
<dbReference type="Pfam" id="PF04055">
    <property type="entry name" value="Radical_SAM"/>
    <property type="match status" value="1"/>
</dbReference>
<evidence type="ECO:0000256" key="6">
    <source>
        <dbReference type="ARBA" id="ARBA00023204"/>
    </source>
</evidence>
<comment type="caution">
    <text evidence="8">The sequence shown here is derived from an EMBL/GenBank/DDBJ whole genome shotgun (WGS) entry which is preliminary data.</text>
</comment>
<dbReference type="InterPro" id="IPR023874">
    <property type="entry name" value="DNA_rSAM_put"/>
</dbReference>
<evidence type="ECO:0000256" key="3">
    <source>
        <dbReference type="ARBA" id="ARBA00022763"/>
    </source>
</evidence>
<feature type="domain" description="Radical SAM core" evidence="7">
    <location>
        <begin position="27"/>
        <end position="250"/>
    </location>
</feature>
<dbReference type="GO" id="GO:0051536">
    <property type="term" value="F:iron-sulfur cluster binding"/>
    <property type="evidence" value="ECO:0007669"/>
    <property type="project" value="UniProtKB-KW"/>
</dbReference>
<reference evidence="8" key="1">
    <citation type="submission" date="2014-12" db="EMBL/GenBank/DDBJ databases">
        <authorList>
            <person name="Huang H.-H."/>
            <person name="Chen S.-C."/>
            <person name="Lai M.-C."/>
        </authorList>
    </citation>
    <scope>NUCLEOTIDE SEQUENCE</scope>
    <source>
        <strain evidence="8">K1F9705b</strain>
    </source>
</reference>
<dbReference type="Gene3D" id="3.20.20.70">
    <property type="entry name" value="Aldolase class I"/>
    <property type="match status" value="1"/>
</dbReference>
<dbReference type="Pfam" id="PF00633">
    <property type="entry name" value="HHH"/>
    <property type="match status" value="1"/>
</dbReference>
<organism evidence="8 9">
    <name type="scientific">Methanocalculus chunghsingensis</name>
    <dbReference type="NCBI Taxonomy" id="156457"/>
    <lineage>
        <taxon>Archaea</taxon>
        <taxon>Methanobacteriati</taxon>
        <taxon>Methanobacteriota</taxon>
        <taxon>Stenosarchaea group</taxon>
        <taxon>Methanomicrobia</taxon>
        <taxon>Methanomicrobiales</taxon>
        <taxon>Methanocalculaceae</taxon>
        <taxon>Methanocalculus</taxon>
    </lineage>
</organism>
<keyword evidence="9" id="KW-1185">Reference proteome</keyword>
<protein>
    <recommendedName>
        <fullName evidence="7">Radical SAM core domain-containing protein</fullName>
    </recommendedName>
</protein>